<dbReference type="Gene3D" id="3.30.730.10">
    <property type="entry name" value="AP2/ERF domain"/>
    <property type="match status" value="1"/>
</dbReference>
<gene>
    <name evidence="1" type="ORF">TSUD_263340</name>
</gene>
<accession>A0A2Z6PE50</accession>
<dbReference type="EMBL" id="DF974347">
    <property type="protein sequence ID" value="GAU47802.1"/>
    <property type="molecule type" value="Genomic_DNA"/>
</dbReference>
<keyword evidence="2" id="KW-1185">Reference proteome</keyword>
<protein>
    <recommendedName>
        <fullName evidence="3">AP2/ERF domain-containing protein</fullName>
    </recommendedName>
</protein>
<name>A0A2Z6PE50_TRISU</name>
<evidence type="ECO:0000313" key="1">
    <source>
        <dbReference type="EMBL" id="GAU47802.1"/>
    </source>
</evidence>
<dbReference type="GO" id="GO:0003700">
    <property type="term" value="F:DNA-binding transcription factor activity"/>
    <property type="evidence" value="ECO:0007669"/>
    <property type="project" value="InterPro"/>
</dbReference>
<proteinExistence type="predicted"/>
<dbReference type="InterPro" id="IPR036955">
    <property type="entry name" value="AP2/ERF_dom_sf"/>
</dbReference>
<evidence type="ECO:0008006" key="3">
    <source>
        <dbReference type="Google" id="ProtNLM"/>
    </source>
</evidence>
<dbReference type="Proteomes" id="UP000242715">
    <property type="component" value="Unassembled WGS sequence"/>
</dbReference>
<dbReference type="AlphaFoldDB" id="A0A2Z6PE50"/>
<dbReference type="OrthoDB" id="1434115at2759"/>
<organism evidence="1 2">
    <name type="scientific">Trifolium subterraneum</name>
    <name type="common">Subterranean clover</name>
    <dbReference type="NCBI Taxonomy" id="3900"/>
    <lineage>
        <taxon>Eukaryota</taxon>
        <taxon>Viridiplantae</taxon>
        <taxon>Streptophyta</taxon>
        <taxon>Embryophyta</taxon>
        <taxon>Tracheophyta</taxon>
        <taxon>Spermatophyta</taxon>
        <taxon>Magnoliopsida</taxon>
        <taxon>eudicotyledons</taxon>
        <taxon>Gunneridae</taxon>
        <taxon>Pentapetalae</taxon>
        <taxon>rosids</taxon>
        <taxon>fabids</taxon>
        <taxon>Fabales</taxon>
        <taxon>Fabaceae</taxon>
        <taxon>Papilionoideae</taxon>
        <taxon>50 kb inversion clade</taxon>
        <taxon>NPAAA clade</taxon>
        <taxon>Hologalegina</taxon>
        <taxon>IRL clade</taxon>
        <taxon>Trifolieae</taxon>
        <taxon>Trifolium</taxon>
    </lineage>
</organism>
<reference evidence="2" key="1">
    <citation type="journal article" date="2017" name="Front. Plant Sci.">
        <title>Climate Clever Clovers: New Paradigm to Reduce the Environmental Footprint of Ruminants by Breeding Low Methanogenic Forages Utilizing Haplotype Variation.</title>
        <authorList>
            <person name="Kaur P."/>
            <person name="Appels R."/>
            <person name="Bayer P.E."/>
            <person name="Keeble-Gagnere G."/>
            <person name="Wang J."/>
            <person name="Hirakawa H."/>
            <person name="Shirasawa K."/>
            <person name="Vercoe P."/>
            <person name="Stefanova K."/>
            <person name="Durmic Z."/>
            <person name="Nichols P."/>
            <person name="Revell C."/>
            <person name="Isobe S.N."/>
            <person name="Edwards D."/>
            <person name="Erskine W."/>
        </authorList>
    </citation>
    <scope>NUCLEOTIDE SEQUENCE [LARGE SCALE GENOMIC DNA]</scope>
    <source>
        <strain evidence="2">cv. Daliak</strain>
    </source>
</reference>
<sequence length="137" mass="15345">MAINGQQDWKRLMGGQAISEEKAARKYDEAARRFDGEDAYTNFGPNNGIADNSQGVEESSNQQALISSTSILEEQTVAIDDDVDIFQLNEAQYHHHLLHQHDDLNSSAPIILYNFNDHSVYEVGKDGNKSHYNATSF</sequence>
<evidence type="ECO:0000313" key="2">
    <source>
        <dbReference type="Proteomes" id="UP000242715"/>
    </source>
</evidence>